<sequence>MSKRVLTIALNLSVATCRLPHENLYTMSRTRQSKPSGLKIIKQNGRTSGYNGRLSEEELDRIKPLLQHLHQTDATRAQMVAEVNIRHGLVITLPQLDGIRTKFGLTTQMNRPRAAPVEPNPWQEQSPILQPSHPIHAEPDLSPVPNFFKTDEDLERDRLEPLSQENVSATEGAPDIDAEQMAPLSIPCRTSVGTTTASLTPTGELQNKLPRAYLDTCSIATSSGISKAPRGDDQPICRRFHAAFILHALRALDQAFDMFFHIFIDLHAQWSDTSIPDSRLALTVVNCARSARTQLQLQVVRVLLEEVPFILTQHYGYMTEASHSWYHLERLREQLLEHSVPNAPLFYESVGETAHWLVISCRLSQHEGRMAPFTRDLDYWCFPDLDPLHQHFYRCIALWSTIVNSLDDLIDLIDRHSTVFANVLTKLCPSESKDLSECSIAPQAIACMFLDYKLRKRASSIAPQRPLPPCAQVPGRQSSTCELNGLVPVALPHVLAQIVQEFDISVPSGSSTPDMLPSSRFIWQLRAAAILLTSKLQDFHENHGFHSRSSYFSVVNLFLHQTEPFRGSILEGAYVDKDQSKFHGEMIAIATKVSKLLPVDNVHLADCTEIPGAPCTDGFAHIDTPLGVLDLPTLGQRSPRSSISSDWRSFRATSTNALNARRSVAPSEHSLRTTSSGAGSSRGDWSFSAVTGLPSGPSTRQNPLTKLPSMHSEQESVRSTLSDVPMSG</sequence>
<feature type="compositionally biased region" description="Low complexity" evidence="1">
    <location>
        <begin position="672"/>
        <end position="683"/>
    </location>
</feature>
<dbReference type="EMBL" id="KN846954">
    <property type="protein sequence ID" value="KIV77062.1"/>
    <property type="molecule type" value="Genomic_DNA"/>
</dbReference>
<evidence type="ECO:0000256" key="1">
    <source>
        <dbReference type="SAM" id="MobiDB-lite"/>
    </source>
</evidence>
<organism evidence="2 3">
    <name type="scientific">Exophiala sideris</name>
    <dbReference type="NCBI Taxonomy" id="1016849"/>
    <lineage>
        <taxon>Eukaryota</taxon>
        <taxon>Fungi</taxon>
        <taxon>Dikarya</taxon>
        <taxon>Ascomycota</taxon>
        <taxon>Pezizomycotina</taxon>
        <taxon>Eurotiomycetes</taxon>
        <taxon>Chaetothyriomycetidae</taxon>
        <taxon>Chaetothyriales</taxon>
        <taxon>Herpotrichiellaceae</taxon>
        <taxon>Exophiala</taxon>
    </lineage>
</organism>
<evidence type="ECO:0008006" key="4">
    <source>
        <dbReference type="Google" id="ProtNLM"/>
    </source>
</evidence>
<reference evidence="2 3" key="1">
    <citation type="submission" date="2015-01" db="EMBL/GenBank/DDBJ databases">
        <title>The Genome Sequence of Exophiala sideris CBS121828.</title>
        <authorList>
            <consortium name="The Broad Institute Genomics Platform"/>
            <person name="Cuomo C."/>
            <person name="de Hoog S."/>
            <person name="Gorbushina A."/>
            <person name="Stielow B."/>
            <person name="Teixiera M."/>
            <person name="Abouelleil A."/>
            <person name="Chapman S.B."/>
            <person name="Priest M."/>
            <person name="Young S.K."/>
            <person name="Wortman J."/>
            <person name="Nusbaum C."/>
            <person name="Birren B."/>
        </authorList>
    </citation>
    <scope>NUCLEOTIDE SEQUENCE [LARGE SCALE GENOMIC DNA]</scope>
    <source>
        <strain evidence="2 3">CBS 121828</strain>
    </source>
</reference>
<dbReference type="AlphaFoldDB" id="A0A0D1Y2F6"/>
<accession>A0A0D1Y2F6</accession>
<feature type="region of interest" description="Disordered" evidence="1">
    <location>
        <begin position="658"/>
        <end position="728"/>
    </location>
</feature>
<name>A0A0D1Y2F6_9EURO</name>
<protein>
    <recommendedName>
        <fullName evidence="4">Clr5 domain-containing protein</fullName>
    </recommendedName>
</protein>
<proteinExistence type="predicted"/>
<gene>
    <name evidence="2" type="ORF">PV11_08898</name>
</gene>
<dbReference type="HOGENOM" id="CLU_380361_0_0_1"/>
<evidence type="ECO:0000313" key="2">
    <source>
        <dbReference type="EMBL" id="KIV77062.1"/>
    </source>
</evidence>
<evidence type="ECO:0000313" key="3">
    <source>
        <dbReference type="Proteomes" id="UP000053599"/>
    </source>
</evidence>
<dbReference type="Proteomes" id="UP000053599">
    <property type="component" value="Unassembled WGS sequence"/>
</dbReference>
<feature type="region of interest" description="Disordered" evidence="1">
    <location>
        <begin position="111"/>
        <end position="148"/>
    </location>
</feature>